<dbReference type="InterPro" id="IPR031335">
    <property type="entry name" value="Glyco_hydro_63_C"/>
</dbReference>
<feature type="domain" description="Glycosyl hydrolase family 63 C-terminal" evidence="1">
    <location>
        <begin position="569"/>
        <end position="796"/>
    </location>
</feature>
<dbReference type="InterPro" id="IPR004888">
    <property type="entry name" value="Glycoside_hydrolase_63"/>
</dbReference>
<dbReference type="InterPro" id="IPR012341">
    <property type="entry name" value="6hp_glycosidase-like_sf"/>
</dbReference>
<reference evidence="3 4" key="1">
    <citation type="submission" date="2020-10" db="EMBL/GenBank/DDBJ databases">
        <title>Connecting structure to function with the recovery of over 1000 high-quality activated sludge metagenome-assembled genomes encoding full-length rRNA genes using long-read sequencing.</title>
        <authorList>
            <person name="Singleton C.M."/>
            <person name="Petriglieri F."/>
            <person name="Kristensen J.M."/>
            <person name="Kirkegaard R.H."/>
            <person name="Michaelsen T.Y."/>
            <person name="Andersen M.H."/>
            <person name="Karst S.M."/>
            <person name="Dueholm M.S."/>
            <person name="Nielsen P.H."/>
            <person name="Albertsen M."/>
        </authorList>
    </citation>
    <scope>NUCLEOTIDE SEQUENCE [LARGE SCALE GENOMIC DNA]</scope>
    <source>
        <strain evidence="3">Ribe_18-Q3-R11-54_MAXAC.273</strain>
    </source>
</reference>
<dbReference type="InterPro" id="IPR008928">
    <property type="entry name" value="6-hairpin_glycosidase_sf"/>
</dbReference>
<evidence type="ECO:0000313" key="3">
    <source>
        <dbReference type="EMBL" id="MBK9984764.1"/>
    </source>
</evidence>
<dbReference type="Proteomes" id="UP000808337">
    <property type="component" value="Unassembled WGS sequence"/>
</dbReference>
<evidence type="ECO:0000313" key="4">
    <source>
        <dbReference type="Proteomes" id="UP000808337"/>
    </source>
</evidence>
<dbReference type="EMBL" id="JADKGY010000031">
    <property type="protein sequence ID" value="MBK9984764.1"/>
    <property type="molecule type" value="Genomic_DNA"/>
</dbReference>
<dbReference type="PANTHER" id="PTHR10412:SF10">
    <property type="entry name" value="GLYCOSYL HYDROLASE FAMILY 63 C-TERMINAL DOMAIN-CONTAINING PROTEIN"/>
    <property type="match status" value="1"/>
</dbReference>
<gene>
    <name evidence="3" type="ORF">IPP15_20780</name>
</gene>
<sequence>MAKKIVAEISAEEQRRQEHYGQKKNWLKWGPYLSERQWGTVREDYSEYGNAWDYFTHDHARSRTYRWGEDGLAGISDDHQQLCFALALWNGKDSILKERLFGLTGSEGNHGEDVKELYYYLDNTPTHSYMKHLYKYPQAAFPYRDLVETNRNRSKEENEYEILDTGVFNEHRYFDIVTEYAKLDDQDLLIRITVNNKSDKAEQISVLPTLWFRNTWSFGLPGERPEISLQTSKGKTSSVKTNHPVLGSYYLYFEQPDQYLFTENETNTEKLFGQPNKQPRVKDSFHHAVIHRDFTNVTEVSTGTKFAPLYERSIPANGSLVFKLRLSNQNADKEPLGKVFDDGFKMRTEDANVFYADLSNLNTTKADTPDLLNIHRQALAGLLWSKQYFNIDIPKWLNGDPGQPAPPENRKTGRNHQWQHLNNEDIISMPDKWEYPWYAAWDLAFHCVPLAQVDPDFAKNQLILFLREWYMHPNGQIPAYEWAFGDVNPPVHAWSCLQVFKMDRTRTGKADYKFLKRVFSKLLLNFTWWVNRKDSHGKNVFEGGFLGLDNIGVFDRSSSLPGGGHLEQADGTAWMAMYCLNMLEMSLLLCEEDNSYEDVATKFFEHFVYITESLNRMAEDWTGAWDEEEGFFYDILALPDNRFIPLKVRSLVGLSTMFAALHLPDSMLQNVPDFKARLDWFVKYRNEVAHHRVIEHTGNKNGILLSLTPRKRLERLLQAMLDENEFLSPGGIRSVSKIHEDPYSVNINGEHFDLRYEPGEGRTSLFGGNSNWRGPVWFPMNYLIIQSLREYHSFFGNDLKVDYPTNSGKKSDLNSVADAISQRLISTFRKQKDGSRPHHGGEGFYTEDQSNRDLILFYEYFHGDSSRGVGASHQTGWTGLVAELIKEVHTDK</sequence>
<evidence type="ECO:0000259" key="1">
    <source>
        <dbReference type="Pfam" id="PF03200"/>
    </source>
</evidence>
<evidence type="ECO:0000259" key="2">
    <source>
        <dbReference type="Pfam" id="PF22422"/>
    </source>
</evidence>
<dbReference type="Pfam" id="PF22422">
    <property type="entry name" value="MGH1-like_GH"/>
    <property type="match status" value="1"/>
</dbReference>
<organism evidence="3 4">
    <name type="scientific">Candidatus Opimibacter skivensis</name>
    <dbReference type="NCBI Taxonomy" id="2982028"/>
    <lineage>
        <taxon>Bacteria</taxon>
        <taxon>Pseudomonadati</taxon>
        <taxon>Bacteroidota</taxon>
        <taxon>Saprospiria</taxon>
        <taxon>Saprospirales</taxon>
        <taxon>Saprospiraceae</taxon>
        <taxon>Candidatus Opimibacter</taxon>
    </lineage>
</organism>
<protein>
    <submittedName>
        <fullName evidence="3">Glucosidase</fullName>
    </submittedName>
</protein>
<dbReference type="PANTHER" id="PTHR10412">
    <property type="entry name" value="MANNOSYL-OLIGOSACCHARIDE GLUCOSIDASE"/>
    <property type="match status" value="1"/>
</dbReference>
<feature type="domain" description="Mannosylglycerate hydrolase MGH1-like glycoside hydrolase" evidence="2">
    <location>
        <begin position="435"/>
        <end position="541"/>
    </location>
</feature>
<proteinExistence type="predicted"/>
<accession>A0A9D7SZ13</accession>
<dbReference type="InterPro" id="IPR054491">
    <property type="entry name" value="MGH1-like_GH"/>
</dbReference>
<dbReference type="GO" id="GO:0004573">
    <property type="term" value="F:Glc3Man9GlcNAc2 oligosaccharide glucosidase activity"/>
    <property type="evidence" value="ECO:0007669"/>
    <property type="project" value="InterPro"/>
</dbReference>
<comment type="caution">
    <text evidence="3">The sequence shown here is derived from an EMBL/GenBank/DDBJ whole genome shotgun (WGS) entry which is preliminary data.</text>
</comment>
<dbReference type="Gene3D" id="1.50.10.10">
    <property type="match status" value="1"/>
</dbReference>
<dbReference type="GO" id="GO:0009311">
    <property type="term" value="P:oligosaccharide metabolic process"/>
    <property type="evidence" value="ECO:0007669"/>
    <property type="project" value="InterPro"/>
</dbReference>
<dbReference type="SUPFAM" id="SSF48208">
    <property type="entry name" value="Six-hairpin glycosidases"/>
    <property type="match status" value="1"/>
</dbReference>
<dbReference type="Pfam" id="PF03200">
    <property type="entry name" value="Glyco_hydro_63"/>
    <property type="match status" value="1"/>
</dbReference>
<name>A0A9D7SZ13_9BACT</name>
<dbReference type="AlphaFoldDB" id="A0A9D7SZ13"/>